<dbReference type="OMA" id="IAKLEMC"/>
<dbReference type="OrthoDB" id="4951845at2759"/>
<evidence type="ECO:0000256" key="2">
    <source>
        <dbReference type="ARBA" id="ARBA00022679"/>
    </source>
</evidence>
<dbReference type="Gene3D" id="1.20.1050.10">
    <property type="match status" value="1"/>
</dbReference>
<comment type="similarity">
    <text evidence="3">Belongs to the GST superfamily. Tau family.</text>
</comment>
<dbReference type="SUPFAM" id="SSF47616">
    <property type="entry name" value="GST C-terminal domain-like"/>
    <property type="match status" value="1"/>
</dbReference>
<dbReference type="InterPro" id="IPR004046">
    <property type="entry name" value="GST_C"/>
</dbReference>
<dbReference type="Pfam" id="PF02798">
    <property type="entry name" value="GST_N"/>
    <property type="match status" value="1"/>
</dbReference>
<dbReference type="InterPro" id="IPR004045">
    <property type="entry name" value="Glutathione_S-Trfase_N"/>
</dbReference>
<dbReference type="PROSITE" id="PS50405">
    <property type="entry name" value="GST_CTER"/>
    <property type="match status" value="1"/>
</dbReference>
<protein>
    <recommendedName>
        <fullName evidence="1">glutathione transferase</fullName>
        <ecNumber evidence="1">2.5.1.18</ecNumber>
    </recommendedName>
</protein>
<dbReference type="CDD" id="cd03058">
    <property type="entry name" value="GST_N_Tau"/>
    <property type="match status" value="1"/>
</dbReference>
<dbReference type="Proteomes" id="UP000655225">
    <property type="component" value="Unassembled WGS sequence"/>
</dbReference>
<dbReference type="PANTHER" id="PTHR11260:SF615">
    <property type="entry name" value="GLUTATHIONE S-TRANSFERASE U17"/>
    <property type="match status" value="1"/>
</dbReference>
<name>A0A834YJN2_TETSI</name>
<dbReference type="InterPro" id="IPR010987">
    <property type="entry name" value="Glutathione-S-Trfase_C-like"/>
</dbReference>
<dbReference type="AlphaFoldDB" id="A0A834YJN2"/>
<dbReference type="EC" id="2.5.1.18" evidence="1"/>
<dbReference type="CDD" id="cd03185">
    <property type="entry name" value="GST_C_Tau"/>
    <property type="match status" value="1"/>
</dbReference>
<dbReference type="GO" id="GO:0005737">
    <property type="term" value="C:cytoplasm"/>
    <property type="evidence" value="ECO:0007669"/>
    <property type="project" value="TreeGrafter"/>
</dbReference>
<evidence type="ECO:0000256" key="1">
    <source>
        <dbReference type="ARBA" id="ARBA00012452"/>
    </source>
</evidence>
<accession>A0A834YJN2</accession>
<keyword evidence="2" id="KW-0808">Transferase</keyword>
<evidence type="ECO:0000256" key="4">
    <source>
        <dbReference type="ARBA" id="ARBA00047960"/>
    </source>
</evidence>
<comment type="catalytic activity">
    <reaction evidence="4">
        <text>RX + glutathione = an S-substituted glutathione + a halide anion + H(+)</text>
        <dbReference type="Rhea" id="RHEA:16437"/>
        <dbReference type="ChEBI" id="CHEBI:15378"/>
        <dbReference type="ChEBI" id="CHEBI:16042"/>
        <dbReference type="ChEBI" id="CHEBI:17792"/>
        <dbReference type="ChEBI" id="CHEBI:57925"/>
        <dbReference type="ChEBI" id="CHEBI:90779"/>
        <dbReference type="EC" id="2.5.1.18"/>
    </reaction>
</comment>
<evidence type="ECO:0000259" key="6">
    <source>
        <dbReference type="PROSITE" id="PS50405"/>
    </source>
</evidence>
<comment type="caution">
    <text evidence="7">The sequence shown here is derived from an EMBL/GenBank/DDBJ whole genome shotgun (WGS) entry which is preliminary data.</text>
</comment>
<gene>
    <name evidence="7" type="ORF">HHK36_024824</name>
</gene>
<dbReference type="Gene3D" id="3.40.30.10">
    <property type="entry name" value="Glutaredoxin"/>
    <property type="match status" value="1"/>
</dbReference>
<dbReference type="FunFam" id="3.40.30.10:FF:000044">
    <property type="entry name" value="Glutathione S-transferase GSTU6"/>
    <property type="match status" value="1"/>
</dbReference>
<feature type="domain" description="GST C-terminal" evidence="6">
    <location>
        <begin position="89"/>
        <end position="216"/>
    </location>
</feature>
<proteinExistence type="inferred from homology"/>
<keyword evidence="8" id="KW-1185">Reference proteome</keyword>
<organism evidence="7 8">
    <name type="scientific">Tetracentron sinense</name>
    <name type="common">Spur-leaf</name>
    <dbReference type="NCBI Taxonomy" id="13715"/>
    <lineage>
        <taxon>Eukaryota</taxon>
        <taxon>Viridiplantae</taxon>
        <taxon>Streptophyta</taxon>
        <taxon>Embryophyta</taxon>
        <taxon>Tracheophyta</taxon>
        <taxon>Spermatophyta</taxon>
        <taxon>Magnoliopsida</taxon>
        <taxon>Trochodendrales</taxon>
        <taxon>Trochodendraceae</taxon>
        <taxon>Tetracentron</taxon>
    </lineage>
</organism>
<dbReference type="InterPro" id="IPR036282">
    <property type="entry name" value="Glutathione-S-Trfase_C_sf"/>
</dbReference>
<evidence type="ECO:0000259" key="5">
    <source>
        <dbReference type="PROSITE" id="PS50404"/>
    </source>
</evidence>
<dbReference type="InterPro" id="IPR045073">
    <property type="entry name" value="Omega/Tau-like"/>
</dbReference>
<feature type="domain" description="GST N-terminal" evidence="5">
    <location>
        <begin position="4"/>
        <end position="83"/>
    </location>
</feature>
<dbReference type="FunFam" id="1.20.1050.10:FF:000016">
    <property type="entry name" value="Glutathione S-transferase U9"/>
    <property type="match status" value="1"/>
</dbReference>
<dbReference type="PANTHER" id="PTHR11260">
    <property type="entry name" value="GLUTATHIONE S-TRANSFERASE, GST, SUPERFAMILY, GST DOMAIN CONTAINING"/>
    <property type="match status" value="1"/>
</dbReference>
<sequence length="230" mass="25514">MDSSDVKVLGAWPSPFVMRPRIALNIKSVTYEFLQEGLGSKSELLLQSNPVHKKIPVLIHAQKPICESLIIVQYIDEVWSSGPTLLPSDPYDRAVARFWAAYVDDKWFPCLRGIAKAQGKETREEAIEQVKEGLVLLEGAFEKCSKGKGYFGGEKIGYLDIAVGSFLGWIRATEKMNGVKLLDEAKTPGLVGWAERFCANSAVKEVMPETEKLAEFAKILQAKFKAPPPN</sequence>
<evidence type="ECO:0000313" key="7">
    <source>
        <dbReference type="EMBL" id="KAF8390299.1"/>
    </source>
</evidence>
<dbReference type="InterPro" id="IPR040079">
    <property type="entry name" value="Glutathione_S-Trfase"/>
</dbReference>
<dbReference type="GO" id="GO:0006749">
    <property type="term" value="P:glutathione metabolic process"/>
    <property type="evidence" value="ECO:0007669"/>
    <property type="project" value="InterPro"/>
</dbReference>
<reference evidence="7 8" key="1">
    <citation type="submission" date="2020-04" db="EMBL/GenBank/DDBJ databases">
        <title>Plant Genome Project.</title>
        <authorList>
            <person name="Zhang R.-G."/>
        </authorList>
    </citation>
    <scope>NUCLEOTIDE SEQUENCE [LARGE SCALE GENOMIC DNA]</scope>
    <source>
        <strain evidence="7">YNK0</strain>
        <tissue evidence="7">Leaf</tissue>
    </source>
</reference>
<dbReference type="Pfam" id="PF00043">
    <property type="entry name" value="GST_C"/>
    <property type="match status" value="1"/>
</dbReference>
<dbReference type="PROSITE" id="PS50404">
    <property type="entry name" value="GST_NTER"/>
    <property type="match status" value="1"/>
</dbReference>
<dbReference type="GO" id="GO:0009407">
    <property type="term" value="P:toxin catabolic process"/>
    <property type="evidence" value="ECO:0007669"/>
    <property type="project" value="UniProtKB-ARBA"/>
</dbReference>
<evidence type="ECO:0000256" key="3">
    <source>
        <dbReference type="ARBA" id="ARBA00025743"/>
    </source>
</evidence>
<dbReference type="SFLD" id="SFLDG01152">
    <property type="entry name" value="Main.3:_Omega-_and_Tau-like"/>
    <property type="match status" value="1"/>
</dbReference>
<dbReference type="GO" id="GO:0004364">
    <property type="term" value="F:glutathione transferase activity"/>
    <property type="evidence" value="ECO:0007669"/>
    <property type="project" value="UniProtKB-EC"/>
</dbReference>
<evidence type="ECO:0000313" key="8">
    <source>
        <dbReference type="Proteomes" id="UP000655225"/>
    </source>
</evidence>
<dbReference type="SUPFAM" id="SSF52833">
    <property type="entry name" value="Thioredoxin-like"/>
    <property type="match status" value="1"/>
</dbReference>
<dbReference type="InterPro" id="IPR045074">
    <property type="entry name" value="GST_C_Tau"/>
</dbReference>
<dbReference type="SFLD" id="SFLDS00019">
    <property type="entry name" value="Glutathione_Transferase_(cytos"/>
    <property type="match status" value="1"/>
</dbReference>
<dbReference type="EMBL" id="JABCRI010000018">
    <property type="protein sequence ID" value="KAF8390299.1"/>
    <property type="molecule type" value="Genomic_DNA"/>
</dbReference>
<dbReference type="SFLD" id="SFLDG00358">
    <property type="entry name" value="Main_(cytGST)"/>
    <property type="match status" value="1"/>
</dbReference>
<dbReference type="InterPro" id="IPR036249">
    <property type="entry name" value="Thioredoxin-like_sf"/>
</dbReference>